<evidence type="ECO:0000256" key="12">
    <source>
        <dbReference type="ARBA" id="ARBA00081560"/>
    </source>
</evidence>
<dbReference type="InterPro" id="IPR035911">
    <property type="entry name" value="MurE/MurF_N"/>
</dbReference>
<dbReference type="HAMAP" id="MF_00208">
    <property type="entry name" value="MurE"/>
    <property type="match status" value="1"/>
</dbReference>
<keyword evidence="13" id="KW-0067">ATP-binding</keyword>
<dbReference type="InterPro" id="IPR013221">
    <property type="entry name" value="Mur_ligase_cen"/>
</dbReference>
<protein>
    <recommendedName>
        <fullName evidence="9 13">UDP-N-acetylmuramoyl-L-alanyl-D-glutamate--2,6-diaminopimelate ligase</fullName>
        <ecNumber evidence="8 13">6.3.2.13</ecNumber>
    </recommendedName>
    <alternativeName>
        <fullName evidence="10 13">Meso-A2pm-adding enzyme</fullName>
    </alternativeName>
    <alternativeName>
        <fullName evidence="11 13">Meso-diaminopimelate-adding enzyme</fullName>
    </alternativeName>
    <alternativeName>
        <fullName evidence="12 13">UDP-MurNAc-L-Ala-D-Glu:meso-diaminopimelate ligase</fullName>
    </alternativeName>
    <alternativeName>
        <fullName evidence="13">UDP-MurNAc-tripeptide synthetase</fullName>
    </alternativeName>
    <alternativeName>
        <fullName evidence="13">UDP-N-acetylmuramyl-tripeptide synthetase</fullName>
    </alternativeName>
</protein>
<evidence type="ECO:0000256" key="14">
    <source>
        <dbReference type="RuleBase" id="RU004135"/>
    </source>
</evidence>
<evidence type="ECO:0000259" key="17">
    <source>
        <dbReference type="Pfam" id="PF08245"/>
    </source>
</evidence>
<dbReference type="NCBIfam" id="TIGR01085">
    <property type="entry name" value="murE"/>
    <property type="match status" value="1"/>
</dbReference>
<feature type="binding site" evidence="13">
    <location>
        <position position="164"/>
    </location>
    <ligand>
        <name>UDP-N-acetyl-alpha-D-muramoyl-L-alanyl-D-glutamate</name>
        <dbReference type="ChEBI" id="CHEBI:83900"/>
    </ligand>
</feature>
<organism evidence="18 19">
    <name type="scientific">Pleionea litopenaei</name>
    <dbReference type="NCBI Taxonomy" id="3070815"/>
    <lineage>
        <taxon>Bacteria</taxon>
        <taxon>Pseudomonadati</taxon>
        <taxon>Pseudomonadota</taxon>
        <taxon>Gammaproteobacteria</taxon>
        <taxon>Oceanospirillales</taxon>
        <taxon>Pleioneaceae</taxon>
        <taxon>Pleionea</taxon>
    </lineage>
</organism>
<keyword evidence="3 13" id="KW-0133">Cell shape</keyword>
<dbReference type="GO" id="GO:0071555">
    <property type="term" value="P:cell wall organization"/>
    <property type="evidence" value="ECO:0007669"/>
    <property type="project" value="UniProtKB-KW"/>
</dbReference>
<feature type="binding site" evidence="13">
    <location>
        <begin position="424"/>
        <end position="427"/>
    </location>
    <ligand>
        <name>meso-2,6-diaminopimelate</name>
        <dbReference type="ChEBI" id="CHEBI:57791"/>
    </ligand>
</feature>
<dbReference type="Pfam" id="PF01225">
    <property type="entry name" value="Mur_ligase"/>
    <property type="match status" value="1"/>
</dbReference>
<dbReference type="EC" id="6.3.2.13" evidence="8 13"/>
<proteinExistence type="inferred from homology"/>
<reference evidence="18 19" key="1">
    <citation type="submission" date="2023-08" db="EMBL/GenBank/DDBJ databases">
        <title>Pleionea litopenaei sp. nov., isolated from stomach of juvenile Litopenaeus vannamei.</title>
        <authorList>
            <person name="Rho A.M."/>
            <person name="Hwang C.Y."/>
        </authorList>
    </citation>
    <scope>NUCLEOTIDE SEQUENCE [LARGE SCALE GENOMIC DNA]</scope>
    <source>
        <strain evidence="18 19">HL-JVS1</strain>
    </source>
</reference>
<evidence type="ECO:0000256" key="1">
    <source>
        <dbReference type="ARBA" id="ARBA00005898"/>
    </source>
</evidence>
<feature type="binding site" evidence="13">
    <location>
        <position position="35"/>
    </location>
    <ligand>
        <name>UDP-N-acetyl-alpha-D-muramoyl-L-alanyl-D-glutamate</name>
        <dbReference type="ChEBI" id="CHEBI:83900"/>
    </ligand>
</feature>
<dbReference type="Gene3D" id="3.40.1190.10">
    <property type="entry name" value="Mur-like, catalytic domain"/>
    <property type="match status" value="1"/>
</dbReference>
<evidence type="ECO:0000256" key="13">
    <source>
        <dbReference type="HAMAP-Rule" id="MF_00208"/>
    </source>
</evidence>
<feature type="binding site" evidence="13">
    <location>
        <position position="33"/>
    </location>
    <ligand>
        <name>UDP-N-acetyl-alpha-D-muramoyl-L-alanyl-D-glutamate</name>
        <dbReference type="ChEBI" id="CHEBI:83900"/>
    </ligand>
</feature>
<sequence>MANNFNFDTLLESYPSMELKTGSATVTFNQLYLDSRKIRIDDAFVACVGLKLDGRNYIPTAIENGARLILAEKDGFDEQWTTLCQQNNVTLVLVENLNTLLSCLSRDIYSNRDANLTIVGVTGTNGKSSCVQMVSQALQLVDGCCWTFGTLGVGPYGTQKPNDNTTADPVTIQREIHKAKKAGCANVAMEVSSHGLVQGRVKGVKFNIGIFTNLTRDHLDYHETMDAYGEAKRQLFLMPDLEHAVINVDDKFGRKLKKDSEINANKIFYSLNEPTEGADLRQWIWVDDIRLTLRGINATVFTPWGSGKISVPLIGRFNLYNLLVVVAVLGLQLQDRNAIFETINQLTSVTGRMQLIQEPGKPLVIVDYAHSPDALEQALKATREHCSGKIFTVFGCGGDRDPGKRPLMAKVAEKYSNTVIFTDDNPRTESAENIIDDMKAGLKSSRNVRYISDREDAVETAVNEATEKDVVLVAGKGHENYQIVGDKKLELSDIKIAKSILARRSA</sequence>
<gene>
    <name evidence="13" type="primary">murE</name>
    <name evidence="18" type="ORF">Q9312_07125</name>
</gene>
<dbReference type="KEGG" id="plei:Q9312_07125"/>
<feature type="binding site" evidence="13">
    <location>
        <begin position="123"/>
        <end position="129"/>
    </location>
    <ligand>
        <name>ATP</name>
        <dbReference type="ChEBI" id="CHEBI:30616"/>
    </ligand>
</feature>
<comment type="subcellular location">
    <subcellularLocation>
        <location evidence="13 14">Cytoplasm</location>
    </subcellularLocation>
</comment>
<evidence type="ECO:0000256" key="4">
    <source>
        <dbReference type="ARBA" id="ARBA00022984"/>
    </source>
</evidence>
<comment type="catalytic activity">
    <reaction evidence="7 13">
        <text>UDP-N-acetyl-alpha-D-muramoyl-L-alanyl-D-glutamate + meso-2,6-diaminopimelate + ATP = UDP-N-acetyl-alpha-D-muramoyl-L-alanyl-gamma-D-glutamyl-meso-2,6-diaminopimelate + ADP + phosphate + H(+)</text>
        <dbReference type="Rhea" id="RHEA:23676"/>
        <dbReference type="ChEBI" id="CHEBI:15378"/>
        <dbReference type="ChEBI" id="CHEBI:30616"/>
        <dbReference type="ChEBI" id="CHEBI:43474"/>
        <dbReference type="ChEBI" id="CHEBI:57791"/>
        <dbReference type="ChEBI" id="CHEBI:83900"/>
        <dbReference type="ChEBI" id="CHEBI:83905"/>
        <dbReference type="ChEBI" id="CHEBI:456216"/>
        <dbReference type="EC" id="6.3.2.13"/>
    </reaction>
</comment>
<dbReference type="EMBL" id="CP133548">
    <property type="protein sequence ID" value="WMS88679.1"/>
    <property type="molecule type" value="Genomic_DNA"/>
</dbReference>
<dbReference type="SUPFAM" id="SSF53244">
    <property type="entry name" value="MurD-like peptide ligases, peptide-binding domain"/>
    <property type="match status" value="1"/>
</dbReference>
<keyword evidence="13 18" id="KW-0436">Ligase</keyword>
<feature type="binding site" evidence="13">
    <location>
        <position position="479"/>
    </location>
    <ligand>
        <name>meso-2,6-diaminopimelate</name>
        <dbReference type="ChEBI" id="CHEBI:57791"/>
    </ligand>
</feature>
<dbReference type="Pfam" id="PF08245">
    <property type="entry name" value="Mur_ligase_M"/>
    <property type="match status" value="1"/>
</dbReference>
<evidence type="ECO:0000313" key="18">
    <source>
        <dbReference type="EMBL" id="WMS88679.1"/>
    </source>
</evidence>
<evidence type="ECO:0000256" key="9">
    <source>
        <dbReference type="ARBA" id="ARBA00072883"/>
    </source>
</evidence>
<dbReference type="PANTHER" id="PTHR23135">
    <property type="entry name" value="MUR LIGASE FAMILY MEMBER"/>
    <property type="match status" value="1"/>
</dbReference>
<evidence type="ECO:0000259" key="16">
    <source>
        <dbReference type="Pfam" id="PF02875"/>
    </source>
</evidence>
<dbReference type="RefSeq" id="WP_309203899.1">
    <property type="nucleotide sequence ID" value="NZ_CP133548.1"/>
</dbReference>
<feature type="domain" description="Mur ligase N-terminal catalytic" evidence="15">
    <location>
        <begin position="31"/>
        <end position="107"/>
    </location>
</feature>
<feature type="binding site" evidence="13">
    <location>
        <position position="475"/>
    </location>
    <ligand>
        <name>meso-2,6-diaminopimelate</name>
        <dbReference type="ChEBI" id="CHEBI:57791"/>
    </ligand>
</feature>
<dbReference type="AlphaFoldDB" id="A0AA51RWD0"/>
<evidence type="ECO:0000313" key="19">
    <source>
        <dbReference type="Proteomes" id="UP001239782"/>
    </source>
</evidence>
<comment type="pathway">
    <text evidence="13 14">Cell wall biogenesis; peptidoglycan biosynthesis.</text>
</comment>
<dbReference type="GO" id="GO:0008360">
    <property type="term" value="P:regulation of cell shape"/>
    <property type="evidence" value="ECO:0007669"/>
    <property type="project" value="UniProtKB-KW"/>
</dbReference>
<feature type="domain" description="Mur ligase C-terminal" evidence="16">
    <location>
        <begin position="351"/>
        <end position="477"/>
    </location>
</feature>
<keyword evidence="2 13" id="KW-0132">Cell division</keyword>
<dbReference type="GO" id="GO:0000287">
    <property type="term" value="F:magnesium ion binding"/>
    <property type="evidence" value="ECO:0007669"/>
    <property type="project" value="UniProtKB-UniRule"/>
</dbReference>
<keyword evidence="6 13" id="KW-0961">Cell wall biogenesis/degradation</keyword>
<dbReference type="Gene3D" id="3.40.1390.10">
    <property type="entry name" value="MurE/MurF, N-terminal domain"/>
    <property type="match status" value="1"/>
</dbReference>
<feature type="short sequence motif" description="Meso-diaminopimelate recognition motif" evidence="13">
    <location>
        <begin position="424"/>
        <end position="427"/>
    </location>
</feature>
<comment type="cofactor">
    <cofactor evidence="13">
        <name>Mg(2+)</name>
        <dbReference type="ChEBI" id="CHEBI:18420"/>
    </cofactor>
</comment>
<evidence type="ECO:0000256" key="8">
    <source>
        <dbReference type="ARBA" id="ARBA00066633"/>
    </source>
</evidence>
<evidence type="ECO:0000256" key="6">
    <source>
        <dbReference type="ARBA" id="ARBA00023316"/>
    </source>
</evidence>
<dbReference type="GO" id="GO:0051301">
    <property type="term" value="P:cell division"/>
    <property type="evidence" value="ECO:0007669"/>
    <property type="project" value="UniProtKB-KW"/>
</dbReference>
<dbReference type="InterPro" id="IPR005761">
    <property type="entry name" value="UDP-N-AcMur-Glu-dNH2Pim_ligase"/>
</dbReference>
<dbReference type="SUPFAM" id="SSF63418">
    <property type="entry name" value="MurE/MurF N-terminal domain"/>
    <property type="match status" value="1"/>
</dbReference>
<keyword evidence="13" id="KW-0547">Nucleotide-binding</keyword>
<accession>A0AA51RWD0</accession>
<evidence type="ECO:0000256" key="11">
    <source>
        <dbReference type="ARBA" id="ARBA00076158"/>
    </source>
</evidence>
<keyword evidence="13" id="KW-0460">Magnesium</keyword>
<comment type="similarity">
    <text evidence="1 13">Belongs to the MurCDEF family. MurE subfamily.</text>
</comment>
<dbReference type="Gene3D" id="3.90.190.20">
    <property type="entry name" value="Mur ligase, C-terminal domain"/>
    <property type="match status" value="1"/>
</dbReference>
<feature type="binding site" evidence="13">
    <location>
        <position position="400"/>
    </location>
    <ligand>
        <name>meso-2,6-diaminopimelate</name>
        <dbReference type="ChEBI" id="CHEBI:57791"/>
    </ligand>
</feature>
<evidence type="ECO:0000256" key="2">
    <source>
        <dbReference type="ARBA" id="ARBA00022618"/>
    </source>
</evidence>
<evidence type="ECO:0000256" key="5">
    <source>
        <dbReference type="ARBA" id="ARBA00023306"/>
    </source>
</evidence>
<dbReference type="Pfam" id="PF02875">
    <property type="entry name" value="Mur_ligase_C"/>
    <property type="match status" value="1"/>
</dbReference>
<dbReference type="FunFam" id="3.90.190.20:FF:000006">
    <property type="entry name" value="UDP-N-acetylmuramoyl-L-alanyl-D-glutamate--2,6-diaminopimelate ligase"/>
    <property type="match status" value="1"/>
</dbReference>
<dbReference type="NCBIfam" id="NF001126">
    <property type="entry name" value="PRK00139.1-4"/>
    <property type="match status" value="1"/>
</dbReference>
<comment type="function">
    <text evidence="13">Catalyzes the addition of meso-diaminopimelic acid to the nucleotide precursor UDP-N-acetylmuramoyl-L-alanyl-D-glutamate (UMAG) in the biosynthesis of bacterial cell-wall peptidoglycan.</text>
</comment>
<name>A0AA51RWD0_9GAMM</name>
<evidence type="ECO:0000256" key="3">
    <source>
        <dbReference type="ARBA" id="ARBA00022960"/>
    </source>
</evidence>
<comment type="PTM">
    <text evidence="13">Carboxylation is probably crucial for Mg(2+) binding and, consequently, for the gamma-phosphate positioning of ATP.</text>
</comment>
<dbReference type="InterPro" id="IPR004101">
    <property type="entry name" value="Mur_ligase_C"/>
</dbReference>
<comment type="caution">
    <text evidence="13">Lacks conserved residue(s) required for the propagation of feature annotation.</text>
</comment>
<feature type="domain" description="Mur ligase central" evidence="17">
    <location>
        <begin position="121"/>
        <end position="328"/>
    </location>
</feature>
<keyword evidence="4 13" id="KW-0573">Peptidoglycan synthesis</keyword>
<dbReference type="GO" id="GO:0009252">
    <property type="term" value="P:peptidoglycan biosynthetic process"/>
    <property type="evidence" value="ECO:0007669"/>
    <property type="project" value="UniProtKB-UniRule"/>
</dbReference>
<feature type="binding site" evidence="13">
    <location>
        <position position="192"/>
    </location>
    <ligand>
        <name>UDP-N-acetyl-alpha-D-muramoyl-L-alanyl-D-glutamate</name>
        <dbReference type="ChEBI" id="CHEBI:83900"/>
    </ligand>
</feature>
<dbReference type="GO" id="GO:0005524">
    <property type="term" value="F:ATP binding"/>
    <property type="evidence" value="ECO:0007669"/>
    <property type="project" value="UniProtKB-UniRule"/>
</dbReference>
<dbReference type="InterPro" id="IPR000713">
    <property type="entry name" value="Mur_ligase_N"/>
</dbReference>
<feature type="modified residue" description="N6-carboxylysine" evidence="13">
    <location>
        <position position="232"/>
    </location>
</feature>
<dbReference type="Proteomes" id="UP001239782">
    <property type="component" value="Chromosome"/>
</dbReference>
<dbReference type="InterPro" id="IPR036615">
    <property type="entry name" value="Mur_ligase_C_dom_sf"/>
</dbReference>
<feature type="binding site" evidence="13">
    <location>
        <begin position="165"/>
        <end position="166"/>
    </location>
    <ligand>
        <name>UDP-N-acetyl-alpha-D-muramoyl-L-alanyl-D-glutamate</name>
        <dbReference type="ChEBI" id="CHEBI:83900"/>
    </ligand>
</feature>
<dbReference type="SUPFAM" id="SSF53623">
    <property type="entry name" value="MurD-like peptide ligases, catalytic domain"/>
    <property type="match status" value="1"/>
</dbReference>
<evidence type="ECO:0000256" key="7">
    <source>
        <dbReference type="ARBA" id="ARBA00050251"/>
    </source>
</evidence>
<dbReference type="GO" id="GO:0005737">
    <property type="term" value="C:cytoplasm"/>
    <property type="evidence" value="ECO:0007669"/>
    <property type="project" value="UniProtKB-SubCell"/>
</dbReference>
<evidence type="ECO:0000259" key="15">
    <source>
        <dbReference type="Pfam" id="PF01225"/>
    </source>
</evidence>
<keyword evidence="5 13" id="KW-0131">Cell cycle</keyword>
<evidence type="ECO:0000256" key="10">
    <source>
        <dbReference type="ARBA" id="ARBA00075482"/>
    </source>
</evidence>
<feature type="binding site" evidence="13">
    <location>
        <position position="200"/>
    </location>
    <ligand>
        <name>UDP-N-acetyl-alpha-D-muramoyl-L-alanyl-D-glutamate</name>
        <dbReference type="ChEBI" id="CHEBI:83900"/>
    </ligand>
</feature>
<dbReference type="GO" id="GO:0008765">
    <property type="term" value="F:UDP-N-acetylmuramoylalanyl-D-glutamate-2,6-diaminopimelate ligase activity"/>
    <property type="evidence" value="ECO:0007669"/>
    <property type="project" value="UniProtKB-UniRule"/>
</dbReference>
<dbReference type="InterPro" id="IPR036565">
    <property type="entry name" value="Mur-like_cat_sf"/>
</dbReference>
<feature type="binding site" evidence="13">
    <location>
        <position position="198"/>
    </location>
    <ligand>
        <name>UDP-N-acetyl-alpha-D-muramoyl-L-alanyl-D-glutamate</name>
        <dbReference type="ChEBI" id="CHEBI:83900"/>
    </ligand>
</feature>
<keyword evidence="13" id="KW-0963">Cytoplasm</keyword>
<keyword evidence="19" id="KW-1185">Reference proteome</keyword>
<dbReference type="PANTHER" id="PTHR23135:SF4">
    <property type="entry name" value="UDP-N-ACETYLMURAMOYL-L-ALANYL-D-GLUTAMATE--2,6-DIAMINOPIMELATE LIGASE MURE HOMOLOG, CHLOROPLASTIC"/>
    <property type="match status" value="1"/>
</dbReference>